<evidence type="ECO:0000259" key="5">
    <source>
        <dbReference type="PROSITE" id="PS50830"/>
    </source>
</evidence>
<keyword evidence="2" id="KW-0255">Endonuclease</keyword>
<dbReference type="Gene3D" id="2.40.50.90">
    <property type="match status" value="1"/>
</dbReference>
<dbReference type="EMBL" id="CYSC01000027">
    <property type="protein sequence ID" value="CUH71960.1"/>
    <property type="molecule type" value="Genomic_DNA"/>
</dbReference>
<sequence>MEYVVLLLLVLGIWLLRELRPKSQWPESNDPQWPPEDERWDRRSSNRASPPHRRRQQSPAPFDASSSRPANTNEVLKGSAYVVDGDTITISKRQIRLFGIDAPEMNHPFGKKAKWALVALCKGQTVRAEVIASDDHGRSVAKCTLPDGRDLSAEMVRQGLAIDWPKYSNGAYLALEPDGVRKKLWLATARQKGHMHVWHKFEASKKAD</sequence>
<dbReference type="Pfam" id="PF00565">
    <property type="entry name" value="SNase"/>
    <property type="match status" value="1"/>
</dbReference>
<dbReference type="InterPro" id="IPR016071">
    <property type="entry name" value="Staphylococal_nuclease_OB-fold"/>
</dbReference>
<dbReference type="Proteomes" id="UP000051086">
    <property type="component" value="Unassembled WGS sequence"/>
</dbReference>
<evidence type="ECO:0000313" key="7">
    <source>
        <dbReference type="EMBL" id="CUH71960.1"/>
    </source>
</evidence>
<evidence type="ECO:0000256" key="4">
    <source>
        <dbReference type="SAM" id="MobiDB-lite"/>
    </source>
</evidence>
<protein>
    <submittedName>
        <fullName evidence="7">Succinoglycan biosynthesis protein ExoI</fullName>
    </submittedName>
</protein>
<gene>
    <name evidence="7" type="primary">exoI_2</name>
    <name evidence="6" type="synonym">exoI_1</name>
    <name evidence="6" type="ORF">TL5118_00437</name>
    <name evidence="7" type="ORF">TL5120_01755</name>
</gene>
<evidence type="ECO:0000256" key="1">
    <source>
        <dbReference type="ARBA" id="ARBA00022722"/>
    </source>
</evidence>
<dbReference type="RefSeq" id="WP_082626250.1">
    <property type="nucleotide sequence ID" value="NZ_CYSB01000005.1"/>
</dbReference>
<keyword evidence="1" id="KW-0540">Nuclease</keyword>
<evidence type="ECO:0000313" key="6">
    <source>
        <dbReference type="EMBL" id="CUH63363.1"/>
    </source>
</evidence>
<dbReference type="Proteomes" id="UP000051887">
    <property type="component" value="Unassembled WGS sequence"/>
</dbReference>
<feature type="region of interest" description="Disordered" evidence="4">
    <location>
        <begin position="24"/>
        <end position="71"/>
    </location>
</feature>
<proteinExistence type="predicted"/>
<evidence type="ECO:0000313" key="8">
    <source>
        <dbReference type="Proteomes" id="UP000051086"/>
    </source>
</evidence>
<accession>A0A0P1FTN8</accession>
<dbReference type="InterPro" id="IPR035437">
    <property type="entry name" value="SNase_OB-fold_sf"/>
</dbReference>
<evidence type="ECO:0000256" key="2">
    <source>
        <dbReference type="ARBA" id="ARBA00022759"/>
    </source>
</evidence>
<dbReference type="SUPFAM" id="SSF50199">
    <property type="entry name" value="Staphylococcal nuclease"/>
    <property type="match status" value="1"/>
</dbReference>
<evidence type="ECO:0000313" key="9">
    <source>
        <dbReference type="Proteomes" id="UP000051887"/>
    </source>
</evidence>
<dbReference type="PANTHER" id="PTHR12302">
    <property type="entry name" value="EBNA2 BINDING PROTEIN P100"/>
    <property type="match status" value="1"/>
</dbReference>
<dbReference type="AlphaFoldDB" id="A0A0P1FTN8"/>
<feature type="domain" description="TNase-like" evidence="5">
    <location>
        <begin position="82"/>
        <end position="161"/>
    </location>
</feature>
<reference evidence="6 8" key="2">
    <citation type="submission" date="2015-09" db="EMBL/GenBank/DDBJ databases">
        <authorList>
            <person name="Rodrigo-Torres L."/>
            <person name="Arahal D.R."/>
        </authorList>
    </citation>
    <scope>NUCLEOTIDE SEQUENCE [LARGE SCALE GENOMIC DNA]</scope>
    <source>
        <strain evidence="6 8">CECT 5118</strain>
    </source>
</reference>
<keyword evidence="8" id="KW-1185">Reference proteome</keyword>
<dbReference type="GO" id="GO:0016787">
    <property type="term" value="F:hydrolase activity"/>
    <property type="evidence" value="ECO:0007669"/>
    <property type="project" value="UniProtKB-KW"/>
</dbReference>
<organism evidence="7 9">
    <name type="scientific">Thalassovita autumnalis</name>
    <dbReference type="NCBI Taxonomy" id="2072972"/>
    <lineage>
        <taxon>Bacteria</taxon>
        <taxon>Pseudomonadati</taxon>
        <taxon>Pseudomonadota</taxon>
        <taxon>Alphaproteobacteria</taxon>
        <taxon>Rhodobacterales</taxon>
        <taxon>Roseobacteraceae</taxon>
        <taxon>Thalassovita</taxon>
    </lineage>
</organism>
<evidence type="ECO:0000256" key="3">
    <source>
        <dbReference type="ARBA" id="ARBA00022801"/>
    </source>
</evidence>
<name>A0A0P1FTN8_9RHOB</name>
<dbReference type="SMART" id="SM00318">
    <property type="entry name" value="SNc"/>
    <property type="match status" value="1"/>
</dbReference>
<reference evidence="7 9" key="1">
    <citation type="submission" date="2015-09" db="EMBL/GenBank/DDBJ databases">
        <authorList>
            <consortium name="Swine Surveillance"/>
        </authorList>
    </citation>
    <scope>NUCLEOTIDE SEQUENCE [LARGE SCALE GENOMIC DNA]</scope>
    <source>
        <strain evidence="7 9">5120</strain>
    </source>
</reference>
<dbReference type="GO" id="GO:0004519">
    <property type="term" value="F:endonuclease activity"/>
    <property type="evidence" value="ECO:0007669"/>
    <property type="project" value="UniProtKB-KW"/>
</dbReference>
<keyword evidence="3" id="KW-0378">Hydrolase</keyword>
<dbReference type="PANTHER" id="PTHR12302:SF3">
    <property type="entry name" value="SERINE_THREONINE-PROTEIN KINASE 31"/>
    <property type="match status" value="1"/>
</dbReference>
<dbReference type="PROSITE" id="PS50830">
    <property type="entry name" value="TNASE_3"/>
    <property type="match status" value="1"/>
</dbReference>
<dbReference type="OrthoDB" id="9805504at2"/>
<dbReference type="EMBL" id="CYSB01000005">
    <property type="protein sequence ID" value="CUH63363.1"/>
    <property type="molecule type" value="Genomic_DNA"/>
</dbReference>